<feature type="region of interest" description="Disordered" evidence="3">
    <location>
        <begin position="1"/>
        <end position="30"/>
    </location>
</feature>
<comment type="caution">
    <text evidence="4">The sequence shown here is derived from an EMBL/GenBank/DDBJ whole genome shotgun (WGS) entry which is preliminary data.</text>
</comment>
<organism evidence="4 5">
    <name type="scientific">Microdochium trichocladiopsis</name>
    <dbReference type="NCBI Taxonomy" id="1682393"/>
    <lineage>
        <taxon>Eukaryota</taxon>
        <taxon>Fungi</taxon>
        <taxon>Dikarya</taxon>
        <taxon>Ascomycota</taxon>
        <taxon>Pezizomycotina</taxon>
        <taxon>Sordariomycetes</taxon>
        <taxon>Xylariomycetidae</taxon>
        <taxon>Xylariales</taxon>
        <taxon>Microdochiaceae</taxon>
        <taxon>Microdochium</taxon>
    </lineage>
</organism>
<dbReference type="GO" id="GO:0001228">
    <property type="term" value="F:DNA-binding transcription activator activity, RNA polymerase II-specific"/>
    <property type="evidence" value="ECO:0007669"/>
    <property type="project" value="TreeGrafter"/>
</dbReference>
<dbReference type="PANTHER" id="PTHR40621">
    <property type="entry name" value="TRANSCRIPTION FACTOR KAPC-RELATED"/>
    <property type="match status" value="1"/>
</dbReference>
<dbReference type="CDD" id="cd14688">
    <property type="entry name" value="bZIP_YAP"/>
    <property type="match status" value="1"/>
</dbReference>
<accession>A0A9P9BIX4</accession>
<dbReference type="PANTHER" id="PTHR40621:SF6">
    <property type="entry name" value="AP-1-LIKE TRANSCRIPTION FACTOR YAP1-RELATED"/>
    <property type="match status" value="1"/>
</dbReference>
<feature type="compositionally biased region" description="Low complexity" evidence="3">
    <location>
        <begin position="164"/>
        <end position="189"/>
    </location>
</feature>
<sequence>MSPPSPIFRIFNPNKKSKEAQAEQRREQLRRAQNTYRQRKVRYVKDLEGALSKSQQREHRLAAQLDNLRRACEHHGITVSPSGLSPSPPPQPHASATLHGVSLTTRVCDVDQATLGMTFVLKLKNHACTTSTAIPRSPTSHQAIEQYSSPSPPSHRFHSRFIKASPGSSTNVSSTGSSPSSSWPSPLLASATGDTPPAVILDRLLALAPDVVADEASSDGNGGGSAGSGLTPIQAWDQIRRQPVLGSLDLRTIMGLAEKLKDEVKCHGFGAVVDFHVFEKLVVEFMTSQISFTTA</sequence>
<dbReference type="OrthoDB" id="2590011at2759"/>
<dbReference type="EMBL" id="JAGTJQ010000012">
    <property type="protein sequence ID" value="KAH7016181.1"/>
    <property type="molecule type" value="Genomic_DNA"/>
</dbReference>
<keyword evidence="2" id="KW-0539">Nucleus</keyword>
<dbReference type="SUPFAM" id="SSF57959">
    <property type="entry name" value="Leucine zipper domain"/>
    <property type="match status" value="1"/>
</dbReference>
<reference evidence="4" key="1">
    <citation type="journal article" date="2021" name="Nat. Commun.">
        <title>Genetic determinants of endophytism in the Arabidopsis root mycobiome.</title>
        <authorList>
            <person name="Mesny F."/>
            <person name="Miyauchi S."/>
            <person name="Thiergart T."/>
            <person name="Pickel B."/>
            <person name="Atanasova L."/>
            <person name="Karlsson M."/>
            <person name="Huettel B."/>
            <person name="Barry K.W."/>
            <person name="Haridas S."/>
            <person name="Chen C."/>
            <person name="Bauer D."/>
            <person name="Andreopoulos W."/>
            <person name="Pangilinan J."/>
            <person name="LaButti K."/>
            <person name="Riley R."/>
            <person name="Lipzen A."/>
            <person name="Clum A."/>
            <person name="Drula E."/>
            <person name="Henrissat B."/>
            <person name="Kohler A."/>
            <person name="Grigoriev I.V."/>
            <person name="Martin F.M."/>
            <person name="Hacquard S."/>
        </authorList>
    </citation>
    <scope>NUCLEOTIDE SEQUENCE</scope>
    <source>
        <strain evidence="4">MPI-CAGE-CH-0230</strain>
    </source>
</reference>
<name>A0A9P9BIX4_9PEZI</name>
<evidence type="ECO:0000313" key="5">
    <source>
        <dbReference type="Proteomes" id="UP000756346"/>
    </source>
</evidence>
<feature type="compositionally biased region" description="Basic and acidic residues" evidence="3">
    <location>
        <begin position="16"/>
        <end position="30"/>
    </location>
</feature>
<evidence type="ECO:0000313" key="4">
    <source>
        <dbReference type="EMBL" id="KAH7016181.1"/>
    </source>
</evidence>
<dbReference type="Proteomes" id="UP000756346">
    <property type="component" value="Unassembled WGS sequence"/>
</dbReference>
<protein>
    <recommendedName>
        <fullName evidence="6">BZIP domain-containing protein</fullName>
    </recommendedName>
</protein>
<evidence type="ECO:0008006" key="6">
    <source>
        <dbReference type="Google" id="ProtNLM"/>
    </source>
</evidence>
<proteinExistence type="predicted"/>
<evidence type="ECO:0000256" key="1">
    <source>
        <dbReference type="ARBA" id="ARBA00004123"/>
    </source>
</evidence>
<dbReference type="InterPro" id="IPR050936">
    <property type="entry name" value="AP-1-like"/>
</dbReference>
<evidence type="ECO:0000256" key="3">
    <source>
        <dbReference type="SAM" id="MobiDB-lite"/>
    </source>
</evidence>
<keyword evidence="5" id="KW-1185">Reference proteome</keyword>
<dbReference type="Gene3D" id="1.20.5.170">
    <property type="match status" value="1"/>
</dbReference>
<dbReference type="GeneID" id="70190820"/>
<feature type="compositionally biased region" description="Polar residues" evidence="3">
    <location>
        <begin position="132"/>
        <end position="147"/>
    </location>
</feature>
<dbReference type="GO" id="GO:0000976">
    <property type="term" value="F:transcription cis-regulatory region binding"/>
    <property type="evidence" value="ECO:0007669"/>
    <property type="project" value="InterPro"/>
</dbReference>
<dbReference type="RefSeq" id="XP_046005805.1">
    <property type="nucleotide sequence ID" value="XM_046161274.1"/>
</dbReference>
<dbReference type="GO" id="GO:0090575">
    <property type="term" value="C:RNA polymerase II transcription regulator complex"/>
    <property type="evidence" value="ECO:0007669"/>
    <property type="project" value="TreeGrafter"/>
</dbReference>
<dbReference type="Gene3D" id="1.10.238.100">
    <property type="entry name" value="YAP1 redox domain. Chain B"/>
    <property type="match status" value="1"/>
</dbReference>
<evidence type="ECO:0000256" key="2">
    <source>
        <dbReference type="ARBA" id="ARBA00023242"/>
    </source>
</evidence>
<dbReference type="AlphaFoldDB" id="A0A9P9BIX4"/>
<dbReference type="InterPro" id="IPR046347">
    <property type="entry name" value="bZIP_sf"/>
</dbReference>
<feature type="region of interest" description="Disordered" evidence="3">
    <location>
        <begin position="132"/>
        <end position="189"/>
    </location>
</feature>
<comment type="subcellular location">
    <subcellularLocation>
        <location evidence="1">Nucleus</location>
    </subcellularLocation>
</comment>
<gene>
    <name evidence="4" type="ORF">B0I36DRAFT_388884</name>
</gene>